<dbReference type="Proteomes" id="UP001138802">
    <property type="component" value="Unassembled WGS sequence"/>
</dbReference>
<gene>
    <name evidence="1" type="ORF">CKO25_03645</name>
</gene>
<comment type="caution">
    <text evidence="1">The sequence shown here is derived from an EMBL/GenBank/DDBJ whole genome shotgun (WGS) entry which is preliminary data.</text>
</comment>
<accession>A0A9X0WFX9</accession>
<protein>
    <recommendedName>
        <fullName evidence="3">HipA-like C-terminal domain-containing protein</fullName>
    </recommendedName>
</protein>
<dbReference type="Gene3D" id="1.10.1070.20">
    <property type="match status" value="1"/>
</dbReference>
<reference evidence="1 2" key="1">
    <citation type="journal article" date="2020" name="Microorganisms">
        <title>Osmotic Adaptation and Compatible Solute Biosynthesis of Phototrophic Bacteria as Revealed from Genome Analyses.</title>
        <authorList>
            <person name="Imhoff J.F."/>
            <person name="Rahn T."/>
            <person name="Kunzel S."/>
            <person name="Keller A."/>
            <person name="Neulinger S.C."/>
        </authorList>
    </citation>
    <scope>NUCLEOTIDE SEQUENCE [LARGE SCALE GENOMIC DNA]</scope>
    <source>
        <strain evidence="1 2">DSM 21303</strain>
    </source>
</reference>
<evidence type="ECO:0008006" key="3">
    <source>
        <dbReference type="Google" id="ProtNLM"/>
    </source>
</evidence>
<sequence length="301" mass="33935">MTYPIITVPDEAGDSIEQLGTKRKFWFDDKRRLYKQGRPGTGEDWAEKVACELCVLLGLPHAHYDFATWRGRPGVVTNSFLPPRWRLVQGNELLAKAHPDYLTQKRYERRQHTVSAFIRVGKISRIEPPPGYAFPPPLRIAADVMVGYLLLDCLIGNQDRHDENWGLMVLAGSPPRVALAPTYDHASSLGRNETDERRRFRMTTNDRGAGVETFCARARSAFYGVPDAGRTITTLDAFAAASRLRPAAAEYWRDQLVRLGAMDFDAILRRVPPELISEAAIDFALRMLDVNRARLLKLGGE</sequence>
<organism evidence="1 2">
    <name type="scientific">Thiocapsa imhoffii</name>
    <dbReference type="NCBI Taxonomy" id="382777"/>
    <lineage>
        <taxon>Bacteria</taxon>
        <taxon>Pseudomonadati</taxon>
        <taxon>Pseudomonadota</taxon>
        <taxon>Gammaproteobacteria</taxon>
        <taxon>Chromatiales</taxon>
        <taxon>Chromatiaceae</taxon>
        <taxon>Thiocapsa</taxon>
    </lineage>
</organism>
<proteinExistence type="predicted"/>
<evidence type="ECO:0000313" key="1">
    <source>
        <dbReference type="EMBL" id="MBK1643765.1"/>
    </source>
</evidence>
<dbReference type="AlphaFoldDB" id="A0A9X0WFX9"/>
<dbReference type="EMBL" id="NRSD01000002">
    <property type="protein sequence ID" value="MBK1643765.1"/>
    <property type="molecule type" value="Genomic_DNA"/>
</dbReference>
<evidence type="ECO:0000313" key="2">
    <source>
        <dbReference type="Proteomes" id="UP001138802"/>
    </source>
</evidence>
<keyword evidence="2" id="KW-1185">Reference proteome</keyword>
<name>A0A9X0WFX9_9GAMM</name>